<feature type="signal peptide" evidence="1">
    <location>
        <begin position="1"/>
        <end position="19"/>
    </location>
</feature>
<dbReference type="EMBL" id="JADEVO010000015">
    <property type="protein sequence ID" value="MBN3966157.1"/>
    <property type="molecule type" value="Genomic_DNA"/>
</dbReference>
<organism evidence="2 3">
    <name type="scientific">Pseudomonas gregormendelii</name>
    <dbReference type="NCBI Taxonomy" id="1628277"/>
    <lineage>
        <taxon>Bacteria</taxon>
        <taxon>Pseudomonadati</taxon>
        <taxon>Pseudomonadota</taxon>
        <taxon>Gammaproteobacteria</taxon>
        <taxon>Pseudomonadales</taxon>
        <taxon>Pseudomonadaceae</taxon>
        <taxon>Pseudomonas</taxon>
    </lineage>
</organism>
<protein>
    <submittedName>
        <fullName evidence="2">Fimbrial assembly protein</fullName>
    </submittedName>
</protein>
<keyword evidence="1" id="KW-0732">Signal</keyword>
<comment type="caution">
    <text evidence="2">The sequence shown here is derived from an EMBL/GenBank/DDBJ whole genome shotgun (WGS) entry which is preliminary data.</text>
</comment>
<feature type="chain" id="PRO_5045245079" evidence="1">
    <location>
        <begin position="20"/>
        <end position="161"/>
    </location>
</feature>
<keyword evidence="3" id="KW-1185">Reference proteome</keyword>
<gene>
    <name evidence="2" type="ORF">IMW75_12830</name>
</gene>
<name>A0ABS3AGQ6_9PSED</name>
<evidence type="ECO:0000313" key="3">
    <source>
        <dbReference type="Proteomes" id="UP000772591"/>
    </source>
</evidence>
<dbReference type="Gene3D" id="2.60.40.2040">
    <property type="entry name" value="CFA/I fimbrial subunit E, pilin domain"/>
    <property type="match status" value="1"/>
</dbReference>
<evidence type="ECO:0000256" key="1">
    <source>
        <dbReference type="SAM" id="SignalP"/>
    </source>
</evidence>
<accession>A0ABS3AGQ6</accession>
<dbReference type="RefSeq" id="WP_205892796.1">
    <property type="nucleotide sequence ID" value="NZ_JADEVO010000015.1"/>
</dbReference>
<evidence type="ECO:0000313" key="2">
    <source>
        <dbReference type="EMBL" id="MBN3966157.1"/>
    </source>
</evidence>
<dbReference type="Proteomes" id="UP000772591">
    <property type="component" value="Unassembled WGS sequence"/>
</dbReference>
<dbReference type="InterPro" id="IPR007540">
    <property type="entry name" value="Fimbrial_CS1-type"/>
</dbReference>
<reference evidence="2 3" key="1">
    <citation type="journal article" date="2021" name="Int. J. Syst. Evol. Microbiol.">
        <title>Pseudomonas piscium sp. nov., Pseudomonas pisciculturae sp. nov., Pseudomonas mucoides sp. nov. and Pseudomonas neuropathica sp. nov. isolated from rainbow trout.</title>
        <authorList>
            <person name="Duman M."/>
            <person name="Mulet M."/>
            <person name="Altun S."/>
            <person name="Saticioglu I.B."/>
            <person name="Gomila M."/>
            <person name="Lalucat J."/>
            <person name="Garcia-Valdes E."/>
        </authorList>
    </citation>
    <scope>NUCLEOTIDE SEQUENCE [LARGE SCALE GENOMIC DNA]</scope>
    <source>
        <strain evidence="2 3">LMG 28632</strain>
    </source>
</reference>
<sequence>MFKTLITTVLLLTSTFALAARQEHEFEVSVRVPTLQFYVIPTDPGWMHQEQVLPWDVRRSTLGGLRKEFDVLNDGGAVSAKLVSAPYLSNGNARDNIQLKVKFNGVELDALTYKQVVSAQDAKVGSRVQLEIVPQMTAGGYKPGSYYGNVNMIFNAAAPGA</sequence>
<proteinExistence type="predicted"/>
<dbReference type="Pfam" id="PF04449">
    <property type="entry name" value="Fimbrial_CS1"/>
    <property type="match status" value="1"/>
</dbReference>